<evidence type="ECO:0000313" key="2">
    <source>
        <dbReference type="Proteomes" id="UP000253495"/>
    </source>
</evidence>
<accession>A0A368VUG3</accession>
<proteinExistence type="predicted"/>
<dbReference type="Proteomes" id="UP000253495">
    <property type="component" value="Unassembled WGS sequence"/>
</dbReference>
<comment type="caution">
    <text evidence="1">The sequence shown here is derived from an EMBL/GenBank/DDBJ whole genome shotgun (WGS) entry which is preliminary data.</text>
</comment>
<protein>
    <submittedName>
        <fullName evidence="1">Uncharacterized protein</fullName>
    </submittedName>
</protein>
<name>A0A368VUG3_9ACTN</name>
<dbReference type="EMBL" id="QPJC01000002">
    <property type="protein sequence ID" value="RCW45746.1"/>
    <property type="molecule type" value="Genomic_DNA"/>
</dbReference>
<organism evidence="1 2">
    <name type="scientific">Halopolyspora algeriensis</name>
    <dbReference type="NCBI Taxonomy" id="1500506"/>
    <lineage>
        <taxon>Bacteria</taxon>
        <taxon>Bacillati</taxon>
        <taxon>Actinomycetota</taxon>
        <taxon>Actinomycetes</taxon>
        <taxon>Actinomycetes incertae sedis</taxon>
        <taxon>Halopolyspora</taxon>
    </lineage>
</organism>
<gene>
    <name evidence="1" type="ORF">DFQ14_10247</name>
</gene>
<evidence type="ECO:0000313" key="1">
    <source>
        <dbReference type="EMBL" id="RCW45746.1"/>
    </source>
</evidence>
<keyword evidence="2" id="KW-1185">Reference proteome</keyword>
<dbReference type="AlphaFoldDB" id="A0A368VUG3"/>
<sequence length="72" mass="8237">MWRPPADTVLADGEMLPRLHRWFERADEQILIAAFLYEFFSDVVAPEHPGRWSFPGLCGHIMKCSGFAEISS</sequence>
<reference evidence="1 2" key="1">
    <citation type="submission" date="2018-07" db="EMBL/GenBank/DDBJ databases">
        <title>Genomic Encyclopedia of Type Strains, Phase III (KMG-III): the genomes of soil and plant-associated and newly described type strains.</title>
        <authorList>
            <person name="Whitman W."/>
        </authorList>
    </citation>
    <scope>NUCLEOTIDE SEQUENCE [LARGE SCALE GENOMIC DNA]</scope>
    <source>
        <strain evidence="1 2">CECT 8575</strain>
    </source>
</reference>